<reference evidence="1 2" key="1">
    <citation type="journal article" date="2012" name="Genet. Mol. Biol.">
        <title>Analysis of 16S rRNA and mxaF genes revealing insights into Methylobacterium niche-specific plant association.</title>
        <authorList>
            <person name="Dourado M.N."/>
            <person name="Andreote F.D."/>
            <person name="Dini-Andreote F."/>
            <person name="Conti R."/>
            <person name="Araujo J.M."/>
            <person name="Araujo W.L."/>
        </authorList>
    </citation>
    <scope>NUCLEOTIDE SEQUENCE [LARGE SCALE GENOMIC DNA]</scope>
    <source>
        <strain evidence="1 2">SR1.6/4</strain>
    </source>
</reference>
<keyword evidence="2" id="KW-1185">Reference proteome</keyword>
<accession>A0ABU7T5X3</accession>
<comment type="caution">
    <text evidence="1">The sequence shown here is derived from an EMBL/GenBank/DDBJ whole genome shotgun (WGS) entry which is preliminary data.</text>
</comment>
<name>A0ABU7T5X3_9HYPH</name>
<proteinExistence type="predicted"/>
<organism evidence="1 2">
    <name type="scientific">Methylobacterium radiotolerans</name>
    <dbReference type="NCBI Taxonomy" id="31998"/>
    <lineage>
        <taxon>Bacteria</taxon>
        <taxon>Pseudomonadati</taxon>
        <taxon>Pseudomonadota</taxon>
        <taxon>Alphaproteobacteria</taxon>
        <taxon>Hyphomicrobiales</taxon>
        <taxon>Methylobacteriaceae</taxon>
        <taxon>Methylobacterium</taxon>
    </lineage>
</organism>
<evidence type="ECO:0000313" key="1">
    <source>
        <dbReference type="EMBL" id="MEE7455933.1"/>
    </source>
</evidence>
<evidence type="ECO:0000313" key="2">
    <source>
        <dbReference type="Proteomes" id="UP001349262"/>
    </source>
</evidence>
<gene>
    <name evidence="1" type="ORF">MRSR164_03655</name>
</gene>
<dbReference type="Proteomes" id="UP001349262">
    <property type="component" value="Unassembled WGS sequence"/>
</dbReference>
<sequence>MKLPAEQQVVLEEQLRAQNTELVWLTLWDDCDQDGDVVMVESDAFRQRVPIVHAPRRIAIPRPKSGVVKLTGVHDGGGGITIAVATVTGKVAMPVMVPGQVLGIPVR</sequence>
<dbReference type="EMBL" id="MLBY01000002">
    <property type="protein sequence ID" value="MEE7455933.1"/>
    <property type="molecule type" value="Genomic_DNA"/>
</dbReference>
<protein>
    <submittedName>
        <fullName evidence="1">Uncharacterized protein</fullName>
    </submittedName>
</protein>